<dbReference type="InterPro" id="IPR006860">
    <property type="entry name" value="FecR"/>
</dbReference>
<dbReference type="PANTHER" id="PTHR30273">
    <property type="entry name" value="PERIPLASMIC SIGNAL SENSOR AND SIGMA FACTOR ACTIVATOR FECR-RELATED"/>
    <property type="match status" value="1"/>
</dbReference>
<evidence type="ECO:0000259" key="2">
    <source>
        <dbReference type="Pfam" id="PF04773"/>
    </source>
</evidence>
<gene>
    <name evidence="4" type="ORF">SAMN05421740_11616</name>
</gene>
<reference evidence="5" key="1">
    <citation type="submission" date="2016-10" db="EMBL/GenBank/DDBJ databases">
        <authorList>
            <person name="Varghese N."/>
            <person name="Submissions S."/>
        </authorList>
    </citation>
    <scope>NUCLEOTIDE SEQUENCE [LARGE SCALE GENOMIC DNA]</scope>
    <source>
        <strain evidence="5">Jip14</strain>
    </source>
</reference>
<dbReference type="InterPro" id="IPR032508">
    <property type="entry name" value="FecR_C"/>
</dbReference>
<feature type="domain" description="Protein FecR C-terminal" evidence="3">
    <location>
        <begin position="351"/>
        <end position="417"/>
    </location>
</feature>
<dbReference type="AlphaFoldDB" id="A0A1H7UIT4"/>
<dbReference type="GO" id="GO:0016989">
    <property type="term" value="F:sigma factor antagonist activity"/>
    <property type="evidence" value="ECO:0007669"/>
    <property type="project" value="TreeGrafter"/>
</dbReference>
<keyword evidence="1" id="KW-0472">Membrane</keyword>
<dbReference type="PANTHER" id="PTHR30273:SF2">
    <property type="entry name" value="PROTEIN FECR"/>
    <property type="match status" value="1"/>
</dbReference>
<evidence type="ECO:0000256" key="1">
    <source>
        <dbReference type="SAM" id="Phobius"/>
    </source>
</evidence>
<dbReference type="OrthoDB" id="1099963at2"/>
<keyword evidence="5" id="KW-1185">Reference proteome</keyword>
<organism evidence="4 5">
    <name type="scientific">Parapedobacter koreensis</name>
    <dbReference type="NCBI Taxonomy" id="332977"/>
    <lineage>
        <taxon>Bacteria</taxon>
        <taxon>Pseudomonadati</taxon>
        <taxon>Bacteroidota</taxon>
        <taxon>Sphingobacteriia</taxon>
        <taxon>Sphingobacteriales</taxon>
        <taxon>Sphingobacteriaceae</taxon>
        <taxon>Parapedobacter</taxon>
    </lineage>
</organism>
<dbReference type="Gene3D" id="3.55.50.30">
    <property type="match status" value="1"/>
</dbReference>
<dbReference type="Pfam" id="PF16344">
    <property type="entry name" value="FecR_C"/>
    <property type="match status" value="1"/>
</dbReference>
<proteinExistence type="predicted"/>
<dbReference type="Gene3D" id="2.60.120.1440">
    <property type="match status" value="1"/>
</dbReference>
<name>A0A1H7UIT4_9SPHI</name>
<evidence type="ECO:0000259" key="3">
    <source>
        <dbReference type="Pfam" id="PF16344"/>
    </source>
</evidence>
<protein>
    <submittedName>
        <fullName evidence="4">FecR family protein</fullName>
    </submittedName>
</protein>
<feature type="domain" description="FecR protein" evidence="2">
    <location>
        <begin position="205"/>
        <end position="303"/>
    </location>
</feature>
<feature type="transmembrane region" description="Helical" evidence="1">
    <location>
        <begin position="102"/>
        <end position="120"/>
    </location>
</feature>
<dbReference type="RefSeq" id="WP_090609394.1">
    <property type="nucleotide sequence ID" value="NZ_FNZR01000016.1"/>
</dbReference>
<dbReference type="Pfam" id="PF04773">
    <property type="entry name" value="FecR"/>
    <property type="match status" value="1"/>
</dbReference>
<dbReference type="EMBL" id="FNZR01000016">
    <property type="protein sequence ID" value="SEL96943.1"/>
    <property type="molecule type" value="Genomic_DNA"/>
</dbReference>
<dbReference type="Proteomes" id="UP000198916">
    <property type="component" value="Unassembled WGS sequence"/>
</dbReference>
<evidence type="ECO:0000313" key="4">
    <source>
        <dbReference type="EMBL" id="SEL96943.1"/>
    </source>
</evidence>
<sequence length="419" mass="46724">MKKDYVYRPRCATYQYKAVFESFATIMNQAEFNTLIKKYQSGELDPKHKAIVDQWLETLGTNNEEVWTPAELETLHKRIMEDIDVRMPQRRNAPLIPIWRRWLPYAAAILLVGFGGVYYFQTIIPSAKNQTADKDGSTTESAQHILPGGNKATLTLADGRIVELSSDHAGIVVGDKLSYDDGTALLDEKPASGQDVGSKPDDLVLTTPKGGQYQLTLPDGSRVWLNAASTLKYPIKFTGSQREVELIGEAYFEIVKRTNQSGLVPFVVRTADQEVEVLGTQFNVAAYEDEAETRTTLVEGSVKVRQSANGVAGKGTALKLIPGEESVLTPLGIHARKANLTASIAWKSGIFAFEDIPFDQMMKQIARWYDIEVVYEGKVPKEQFIGKMGRDVNLQVLINFFRDSGINLRVKGHIIYVEE</sequence>
<accession>A0A1H7UIT4</accession>
<dbReference type="InterPro" id="IPR012373">
    <property type="entry name" value="Ferrdict_sens_TM"/>
</dbReference>
<keyword evidence="1" id="KW-0812">Transmembrane</keyword>
<evidence type="ECO:0000313" key="5">
    <source>
        <dbReference type="Proteomes" id="UP000198916"/>
    </source>
</evidence>
<dbReference type="STRING" id="332977.SAMN05421740_11616"/>
<keyword evidence="1" id="KW-1133">Transmembrane helix</keyword>